<dbReference type="PROSITE" id="PS00821">
    <property type="entry name" value="CYTO_HEME_LYASE_1"/>
    <property type="match status" value="1"/>
</dbReference>
<dbReference type="EMBL" id="SEKV01000241">
    <property type="protein sequence ID" value="TFY60704.1"/>
    <property type="molecule type" value="Genomic_DNA"/>
</dbReference>
<comment type="caution">
    <text evidence="13">The sequence shown here is derived from an EMBL/GenBank/DDBJ whole genome shotgun (WGS) entry which is preliminary data.</text>
</comment>
<dbReference type="Proteomes" id="UP000298390">
    <property type="component" value="Unassembled WGS sequence"/>
</dbReference>
<comment type="similarity">
    <text evidence="2 10">Belongs to the cytochrome c-type heme lyase family.</text>
</comment>
<feature type="compositionally biased region" description="Polar residues" evidence="11">
    <location>
        <begin position="250"/>
        <end position="261"/>
    </location>
</feature>
<evidence type="ECO:0000256" key="8">
    <source>
        <dbReference type="ARBA" id="ARBA00023136"/>
    </source>
</evidence>
<evidence type="ECO:0000256" key="1">
    <source>
        <dbReference type="ARBA" id="ARBA00004273"/>
    </source>
</evidence>
<comment type="catalytic activity">
    <reaction evidence="10">
        <text>holo-[cytochrome c] = apo-[cytochrome c] + heme b</text>
        <dbReference type="Rhea" id="RHEA:22648"/>
        <dbReference type="Rhea" id="RHEA-COMP:10725"/>
        <dbReference type="Rhea" id="RHEA-COMP:10726"/>
        <dbReference type="ChEBI" id="CHEBI:29950"/>
        <dbReference type="ChEBI" id="CHEBI:60344"/>
        <dbReference type="ChEBI" id="CHEBI:83739"/>
        <dbReference type="EC" id="4.4.1.17"/>
    </reaction>
</comment>
<dbReference type="STRING" id="34475.A0A4Y9YDU6"/>
<evidence type="ECO:0000256" key="6">
    <source>
        <dbReference type="ARBA" id="ARBA00023004"/>
    </source>
</evidence>
<dbReference type="InterPro" id="IPR000511">
    <property type="entry name" value="Holocyt_c/c1_synthase"/>
</dbReference>
<dbReference type="Pfam" id="PF08588">
    <property type="entry name" value="Duc1"/>
    <property type="match status" value="1"/>
</dbReference>
<dbReference type="InterPro" id="IPR013897">
    <property type="entry name" value="Duc1"/>
</dbReference>
<keyword evidence="9 10" id="KW-0456">Lyase</keyword>
<evidence type="ECO:0000313" key="14">
    <source>
        <dbReference type="Proteomes" id="UP000298390"/>
    </source>
</evidence>
<dbReference type="PANTHER" id="PTHR12743:SF0">
    <property type="entry name" value="HOLOCYTOCHROME C-TYPE SYNTHASE"/>
    <property type="match status" value="1"/>
</dbReference>
<dbReference type="PANTHER" id="PTHR12743">
    <property type="entry name" value="CYTOCHROME C1 HEME LYASE"/>
    <property type="match status" value="1"/>
</dbReference>
<evidence type="ECO:0000256" key="9">
    <source>
        <dbReference type="ARBA" id="ARBA00023239"/>
    </source>
</evidence>
<dbReference type="EC" id="4.4.1.17" evidence="10"/>
<keyword evidence="7 10" id="KW-0496">Mitochondrion</keyword>
<accession>A0A4Y9YDU6</accession>
<feature type="domain" description="Domain of unknown function at the cortex 1" evidence="12">
    <location>
        <begin position="268"/>
        <end position="543"/>
    </location>
</feature>
<dbReference type="GO" id="GO:0005743">
    <property type="term" value="C:mitochondrial inner membrane"/>
    <property type="evidence" value="ECO:0007669"/>
    <property type="project" value="UniProtKB-SubCell"/>
</dbReference>
<name>A0A4Y9YDU6_9APHY</name>
<sequence length="562" mass="62838">MADKCPVDHSSLAGPSEKCPVDHQQRSTWASLFPSSSKDAPAHPPAPAPLPQDRETSSIPRVDGSNWVYPSQAQFYAAMARKNHNPQATDMKVIVPIHNAVNERAWQEVMKWESGQGGDVCGGVKLVSFKGRPKDLTPKARLKSLLGYSAPFDRHDWVVDRCGTRVRYVIDFYTGHSGKAGNLSFYLDARPALDTWDGARMRVERFWERWIMVSAVADTVLSVVKGRHNGDTVTPVAGPGNCTAGAPSPRNRSASVSSTASITDGKYRLRVTAGPSLDPDTQQVVRVNTAEPCAFENDFMKVEVKVRIKNFKASGTVKLKVGMSRANQPSGIPTTCPPTDATYFSHPLHMSDRYSIAFSFIPKRTLPAHSAFWGNEFSRPIRDRLPPGFNTAFNIVKKFIDPGLECDAYADRPWLLGPSLGCWFAFWVGEKAEEPGMPEIIKEGGEGSWLEVRRKIGVPEDAKERRRWALNKENRAKLVFEQGREYRVDFFNPYLDFSTEFSVFLPGFSVCVIKYIDDKTHKLRYVFKDKETGDIYFAVTFTLLFGQELEQALAAEARARDN</sequence>
<evidence type="ECO:0000313" key="13">
    <source>
        <dbReference type="EMBL" id="TFY60704.1"/>
    </source>
</evidence>
<evidence type="ECO:0000256" key="2">
    <source>
        <dbReference type="ARBA" id="ARBA00007255"/>
    </source>
</evidence>
<keyword evidence="8 10" id="KW-0472">Membrane</keyword>
<gene>
    <name evidence="13" type="ORF">EVJ58_g4983</name>
</gene>
<keyword evidence="3 10" id="KW-0349">Heme</keyword>
<dbReference type="Pfam" id="PF01265">
    <property type="entry name" value="Cyto_heme_lyase"/>
    <property type="match status" value="2"/>
</dbReference>
<evidence type="ECO:0000256" key="5">
    <source>
        <dbReference type="ARBA" id="ARBA00022792"/>
    </source>
</evidence>
<keyword evidence="4 10" id="KW-0479">Metal-binding</keyword>
<feature type="region of interest" description="Disordered" evidence="11">
    <location>
        <begin position="232"/>
        <end position="261"/>
    </location>
</feature>
<comment type="function">
    <text evidence="10">Lyase that catalyzes the covalent linking of the heme group to the cytochrome C apoprotein to produce the mature functional cytochrome.</text>
</comment>
<reference evidence="13 14" key="1">
    <citation type="submission" date="2019-01" db="EMBL/GenBank/DDBJ databases">
        <title>Genome sequencing of the rare red list fungi Fomitopsis rosea.</title>
        <authorList>
            <person name="Buettner E."/>
            <person name="Kellner H."/>
        </authorList>
    </citation>
    <scope>NUCLEOTIDE SEQUENCE [LARGE SCALE GENOMIC DNA]</scope>
    <source>
        <strain evidence="13 14">DSM 105464</strain>
    </source>
</reference>
<evidence type="ECO:0000259" key="12">
    <source>
        <dbReference type="Pfam" id="PF08588"/>
    </source>
</evidence>
<comment type="subcellular location">
    <subcellularLocation>
        <location evidence="1 10">Mitochondrion inner membrane</location>
    </subcellularLocation>
</comment>
<organism evidence="13 14">
    <name type="scientific">Rhodofomes roseus</name>
    <dbReference type="NCBI Taxonomy" id="34475"/>
    <lineage>
        <taxon>Eukaryota</taxon>
        <taxon>Fungi</taxon>
        <taxon>Dikarya</taxon>
        <taxon>Basidiomycota</taxon>
        <taxon>Agaricomycotina</taxon>
        <taxon>Agaricomycetes</taxon>
        <taxon>Polyporales</taxon>
        <taxon>Rhodofomes</taxon>
    </lineage>
</organism>
<evidence type="ECO:0000256" key="11">
    <source>
        <dbReference type="SAM" id="MobiDB-lite"/>
    </source>
</evidence>
<proteinExistence type="inferred from homology"/>
<evidence type="ECO:0000256" key="3">
    <source>
        <dbReference type="ARBA" id="ARBA00022617"/>
    </source>
</evidence>
<evidence type="ECO:0000256" key="7">
    <source>
        <dbReference type="ARBA" id="ARBA00023128"/>
    </source>
</evidence>
<evidence type="ECO:0000256" key="4">
    <source>
        <dbReference type="ARBA" id="ARBA00022723"/>
    </source>
</evidence>
<dbReference type="AlphaFoldDB" id="A0A4Y9YDU6"/>
<dbReference type="PROSITE" id="PS00822">
    <property type="entry name" value="CYTO_HEME_LYASE_2"/>
    <property type="match status" value="1"/>
</dbReference>
<feature type="compositionally biased region" description="Polar residues" evidence="11">
    <location>
        <begin position="26"/>
        <end position="38"/>
    </location>
</feature>
<evidence type="ECO:0000256" key="10">
    <source>
        <dbReference type="RuleBase" id="RU363130"/>
    </source>
</evidence>
<keyword evidence="5 10" id="KW-0999">Mitochondrion inner membrane</keyword>
<dbReference type="GO" id="GO:0046872">
    <property type="term" value="F:metal ion binding"/>
    <property type="evidence" value="ECO:0007669"/>
    <property type="project" value="UniProtKB-KW"/>
</dbReference>
<protein>
    <recommendedName>
        <fullName evidence="10">Holocytochrome c-type synthase</fullName>
        <ecNumber evidence="10">4.4.1.17</ecNumber>
    </recommendedName>
</protein>
<feature type="region of interest" description="Disordered" evidence="11">
    <location>
        <begin position="1"/>
        <end position="64"/>
    </location>
</feature>
<dbReference type="GO" id="GO:0004408">
    <property type="term" value="F:holocytochrome-c synthase activity"/>
    <property type="evidence" value="ECO:0007669"/>
    <property type="project" value="UniProtKB-EC"/>
</dbReference>
<keyword evidence="6 10" id="KW-0408">Iron</keyword>